<evidence type="ECO:0000313" key="1">
    <source>
        <dbReference type="EMBL" id="KAK3701487.1"/>
    </source>
</evidence>
<accession>A0ACC3MQP6</accession>
<evidence type="ECO:0000313" key="2">
    <source>
        <dbReference type="Proteomes" id="UP001281147"/>
    </source>
</evidence>
<dbReference type="EMBL" id="JAUTXU010000173">
    <property type="protein sequence ID" value="KAK3701487.1"/>
    <property type="molecule type" value="Genomic_DNA"/>
</dbReference>
<dbReference type="Proteomes" id="UP001281147">
    <property type="component" value="Unassembled WGS sequence"/>
</dbReference>
<organism evidence="1 2">
    <name type="scientific">Vermiconidia calcicola</name>
    <dbReference type="NCBI Taxonomy" id="1690605"/>
    <lineage>
        <taxon>Eukaryota</taxon>
        <taxon>Fungi</taxon>
        <taxon>Dikarya</taxon>
        <taxon>Ascomycota</taxon>
        <taxon>Pezizomycotina</taxon>
        <taxon>Dothideomycetes</taxon>
        <taxon>Dothideomycetidae</taxon>
        <taxon>Mycosphaerellales</taxon>
        <taxon>Extremaceae</taxon>
        <taxon>Vermiconidia</taxon>
    </lineage>
</organism>
<comment type="caution">
    <text evidence="1">The sequence shown here is derived from an EMBL/GenBank/DDBJ whole genome shotgun (WGS) entry which is preliminary data.</text>
</comment>
<sequence length="509" mass="56307">MSSATQQIAMSTPTEELTTSTPTEQKPPTALDLPREMLKQIISHIPHPLSLRAVCLVNHELNEIATEALYRHLSLDMTGSCARIKILSMLNADDNPGLRNIRHVNLRVARETDDPGVLQSSRDLTDLFINVVPRHILKTFKGGRLAELKALEFMTSKQTDWHDSQVCSAPYHAAASASANVLRSILSGLRTNSSTDLAHNGDGSGTKPLSLEVLNIQGLNLSSSAALLASATNLWRLKSLTMQNCVGIASVLDTLRTTGASGEGGKICLRSLVIVESSKLKPDPVPQLEASLDELLESFSGLERLMMVLDAPEVLTATLPRLGTHMQTLKCLGIDNCEEPHSLQSVRDLFQQCRMLEQVGLRLMLYDVACNLARLMEYMEVLEMLPNLRTLCDCHFVELTDDVDLDLRTFFTLGESTIAGDIFRRLPRLTVLDLGTKTNSYASPGQTKPKNEARCYVAVTHRDLRNATWRIATPTRPERVKFFEPKSELVDVAGGEDHFMRIGYSLSDY</sequence>
<keyword evidence="2" id="KW-1185">Reference proteome</keyword>
<gene>
    <name evidence="1" type="ORF">LTR37_015461</name>
</gene>
<name>A0ACC3MQP6_9PEZI</name>
<proteinExistence type="predicted"/>
<protein>
    <submittedName>
        <fullName evidence="1">Uncharacterized protein</fullName>
    </submittedName>
</protein>
<reference evidence="1" key="1">
    <citation type="submission" date="2023-07" db="EMBL/GenBank/DDBJ databases">
        <title>Black Yeasts Isolated from many extreme environments.</title>
        <authorList>
            <person name="Coleine C."/>
            <person name="Stajich J.E."/>
            <person name="Selbmann L."/>
        </authorList>
    </citation>
    <scope>NUCLEOTIDE SEQUENCE</scope>
    <source>
        <strain evidence="1">CCFEE 5714</strain>
    </source>
</reference>